<keyword evidence="4 9" id="KW-0808">Transferase</keyword>
<evidence type="ECO:0000313" key="12">
    <source>
        <dbReference type="Proteomes" id="UP001597520"/>
    </source>
</evidence>
<accession>A0ABW5SZC8</accession>
<dbReference type="RefSeq" id="WP_380712346.1">
    <property type="nucleotide sequence ID" value="NZ_JBHUML010000002.1"/>
</dbReference>
<dbReference type="EC" id="2.7.2.8" evidence="9"/>
<keyword evidence="6 9" id="KW-0418">Kinase</keyword>
<feature type="site" description="Transition state stabilizer" evidence="9">
    <location>
        <position position="215"/>
    </location>
</feature>
<keyword evidence="12" id="KW-1185">Reference proteome</keyword>
<dbReference type="InterPro" id="IPR004662">
    <property type="entry name" value="AcgluKinase_fam"/>
</dbReference>
<evidence type="ECO:0000256" key="4">
    <source>
        <dbReference type="ARBA" id="ARBA00022679"/>
    </source>
</evidence>
<keyword evidence="7 9" id="KW-0067">ATP-binding</keyword>
<dbReference type="SUPFAM" id="SSF53633">
    <property type="entry name" value="Carbamate kinase-like"/>
    <property type="match status" value="1"/>
</dbReference>
<feature type="binding site" evidence="9">
    <location>
        <position position="63"/>
    </location>
    <ligand>
        <name>substrate</name>
    </ligand>
</feature>
<evidence type="ECO:0000256" key="5">
    <source>
        <dbReference type="ARBA" id="ARBA00022741"/>
    </source>
</evidence>
<reference evidence="12" key="1">
    <citation type="journal article" date="2019" name="Int. J. Syst. Evol. Microbiol.">
        <title>The Global Catalogue of Microorganisms (GCM) 10K type strain sequencing project: providing services to taxonomists for standard genome sequencing and annotation.</title>
        <authorList>
            <consortium name="The Broad Institute Genomics Platform"/>
            <consortium name="The Broad Institute Genome Sequencing Center for Infectious Disease"/>
            <person name="Wu L."/>
            <person name="Ma J."/>
        </authorList>
    </citation>
    <scope>NUCLEOTIDE SEQUENCE [LARGE SCALE GENOMIC DNA]</scope>
    <source>
        <strain evidence="12">KCTC 33792</strain>
    </source>
</reference>
<dbReference type="PANTHER" id="PTHR23342">
    <property type="entry name" value="N-ACETYLGLUTAMATE SYNTHASE"/>
    <property type="match status" value="1"/>
</dbReference>
<dbReference type="PANTHER" id="PTHR23342:SF0">
    <property type="entry name" value="N-ACETYLGLUTAMATE SYNTHASE, MITOCHONDRIAL"/>
    <property type="match status" value="1"/>
</dbReference>
<dbReference type="InterPro" id="IPR037528">
    <property type="entry name" value="ArgB"/>
</dbReference>
<evidence type="ECO:0000256" key="9">
    <source>
        <dbReference type="HAMAP-Rule" id="MF_00082"/>
    </source>
</evidence>
<dbReference type="HAMAP" id="MF_00082">
    <property type="entry name" value="ArgB"/>
    <property type="match status" value="1"/>
</dbReference>
<keyword evidence="2 9" id="KW-0055">Arginine biosynthesis</keyword>
<dbReference type="InterPro" id="IPR001048">
    <property type="entry name" value="Asp/Glu/Uridylate_kinase"/>
</dbReference>
<comment type="subcellular location">
    <subcellularLocation>
        <location evidence="9">Cytoplasm</location>
    </subcellularLocation>
</comment>
<comment type="catalytic activity">
    <reaction evidence="8 9">
        <text>N-acetyl-L-glutamate + ATP = N-acetyl-L-glutamyl 5-phosphate + ADP</text>
        <dbReference type="Rhea" id="RHEA:14629"/>
        <dbReference type="ChEBI" id="CHEBI:30616"/>
        <dbReference type="ChEBI" id="CHEBI:44337"/>
        <dbReference type="ChEBI" id="CHEBI:57936"/>
        <dbReference type="ChEBI" id="CHEBI:456216"/>
        <dbReference type="EC" id="2.7.2.8"/>
    </reaction>
</comment>
<dbReference type="EMBL" id="JBHUML010000002">
    <property type="protein sequence ID" value="MFD2705085.1"/>
    <property type="molecule type" value="Genomic_DNA"/>
</dbReference>
<comment type="pathway">
    <text evidence="1 9">Amino-acid biosynthesis; L-arginine biosynthesis; N(2)-acetyl-L-ornithine from L-glutamate: step 2/4.</text>
</comment>
<dbReference type="Proteomes" id="UP001597520">
    <property type="component" value="Unassembled WGS sequence"/>
</dbReference>
<gene>
    <name evidence="9 11" type="primary">argB</name>
    <name evidence="11" type="ORF">ACFSUB_06360</name>
</gene>
<dbReference type="CDD" id="cd04238">
    <property type="entry name" value="AAK_NAGK-like"/>
    <property type="match status" value="1"/>
</dbReference>
<keyword evidence="3 9" id="KW-0028">Amino-acid biosynthesis</keyword>
<dbReference type="InterPro" id="IPR036393">
    <property type="entry name" value="AceGlu_kinase-like_sf"/>
</dbReference>
<evidence type="ECO:0000256" key="3">
    <source>
        <dbReference type="ARBA" id="ARBA00022605"/>
    </source>
</evidence>
<dbReference type="GO" id="GO:0003991">
    <property type="term" value="F:acetylglutamate kinase activity"/>
    <property type="evidence" value="ECO:0007669"/>
    <property type="project" value="UniProtKB-EC"/>
</dbReference>
<evidence type="ECO:0000313" key="11">
    <source>
        <dbReference type="EMBL" id="MFD2705085.1"/>
    </source>
</evidence>
<comment type="function">
    <text evidence="9">Catalyzes the ATP-dependent phosphorylation of N-acetyl-L-glutamate.</text>
</comment>
<sequence>MEHVIVLKCGGAALENLGADFFESIAAMQKQGLHPVIVHGGGPAINRRLEKDRVPTEFVDGLRKTTPQVLEAVEKALTGDVRRGLVHALEKSGAPALGLTGSEHNLLQASPVDIENLGLVGAVDTVHTKRLEELMESGCIPVIAPIASSESHGRLNVNADAAAAAVATALGAGELVFVTDVDGVLREGRLEETLTESSVKTYIDQGIIYGGMIPKVKAAAACLEGSINKVTIANGNGKNKNEDGTLKGTTVVKEHTSTDHKIEMMNNQEGQQ</sequence>
<evidence type="ECO:0000256" key="1">
    <source>
        <dbReference type="ARBA" id="ARBA00004828"/>
    </source>
</evidence>
<comment type="similarity">
    <text evidence="9">Belongs to the acetylglutamate kinase family. ArgB subfamily.</text>
</comment>
<keyword evidence="5 9" id="KW-0547">Nucleotide-binding</keyword>
<dbReference type="Gene3D" id="3.40.1160.10">
    <property type="entry name" value="Acetylglutamate kinase-like"/>
    <property type="match status" value="1"/>
</dbReference>
<dbReference type="NCBIfam" id="TIGR00761">
    <property type="entry name" value="argB"/>
    <property type="match status" value="1"/>
</dbReference>
<keyword evidence="9" id="KW-0963">Cytoplasm</keyword>
<dbReference type="Pfam" id="PF00696">
    <property type="entry name" value="AA_kinase"/>
    <property type="match status" value="1"/>
</dbReference>
<evidence type="ECO:0000256" key="8">
    <source>
        <dbReference type="ARBA" id="ARBA00048141"/>
    </source>
</evidence>
<protein>
    <recommendedName>
        <fullName evidence="9">Acetylglutamate kinase</fullName>
        <ecNumber evidence="9">2.7.2.8</ecNumber>
    </recommendedName>
    <alternativeName>
        <fullName evidence="9">N-acetyl-L-glutamate 5-phosphotransferase</fullName>
    </alternativeName>
    <alternativeName>
        <fullName evidence="9">NAG kinase</fullName>
        <shortName evidence="9">NAGK</shortName>
    </alternativeName>
</protein>
<evidence type="ECO:0000256" key="6">
    <source>
        <dbReference type="ARBA" id="ARBA00022777"/>
    </source>
</evidence>
<organism evidence="11 12">
    <name type="scientific">Salibacterium lacus</name>
    <dbReference type="NCBI Taxonomy" id="1898109"/>
    <lineage>
        <taxon>Bacteria</taxon>
        <taxon>Bacillati</taxon>
        <taxon>Bacillota</taxon>
        <taxon>Bacilli</taxon>
        <taxon>Bacillales</taxon>
        <taxon>Bacillaceae</taxon>
    </lineage>
</organism>
<feature type="site" description="Transition state stabilizer" evidence="9">
    <location>
        <position position="8"/>
    </location>
</feature>
<feature type="binding site" evidence="9">
    <location>
        <position position="156"/>
    </location>
    <ligand>
        <name>substrate</name>
    </ligand>
</feature>
<dbReference type="PIRSF" id="PIRSF000728">
    <property type="entry name" value="NAGK"/>
    <property type="match status" value="1"/>
</dbReference>
<evidence type="ECO:0000256" key="2">
    <source>
        <dbReference type="ARBA" id="ARBA00022571"/>
    </source>
</evidence>
<feature type="domain" description="Aspartate/glutamate/uridylate kinase" evidence="10">
    <location>
        <begin position="4"/>
        <end position="234"/>
    </location>
</feature>
<proteinExistence type="inferred from homology"/>
<evidence type="ECO:0000256" key="7">
    <source>
        <dbReference type="ARBA" id="ARBA00022840"/>
    </source>
</evidence>
<feature type="binding site" evidence="9">
    <location>
        <begin position="41"/>
        <end position="42"/>
    </location>
    <ligand>
        <name>substrate</name>
    </ligand>
</feature>
<evidence type="ECO:0000259" key="10">
    <source>
        <dbReference type="Pfam" id="PF00696"/>
    </source>
</evidence>
<name>A0ABW5SZC8_9BACI</name>
<comment type="caution">
    <text evidence="11">The sequence shown here is derived from an EMBL/GenBank/DDBJ whole genome shotgun (WGS) entry which is preliminary data.</text>
</comment>